<sequence length="654" mass="71255">MRRISVTIPPATDLMESHAGAAVGAGRSVTVTVTCMATQKAIQDKPCGKHNSEPPGTAADPRKEAFPTGSSVLESDLLLESLTGFALVVSSDGMIFYASSSIVDYLGFHQTDVMHQNVFDYIHVDERQEFRRQLHWAMNPAQQELHAASGTGEDFVVGSLFNAQEQDGVPPELSQFLTRCFISRLRCLLDSTSGFLSMQFQGSLKFLQGQKRKTESGALLPPQLALFCVAVPLVLPSITELKMKTAMVKNKHKGNWWVNSLTQPLTQAECVVNTQGLKSQGLWGGVGLDVEKRPRMSRGDSGDLLLLNWPSGSSSHSPWRALSKEALKYKGDGYLSSQDEPLNFCLSSLSGPKPQHVDNPWGAGYIPGKLGKYGHAGHKTGAFRLSSGFPHGGVHSQRGEALHSKLYENLHAPGMEGYCGDAGKADGRYMAHGECYNGMMVPEATIKTEHDSDSENGCHTYGTTTQQGHGVWTASERRYGAGVGVAYPPEGPPVKNESDFYDHYTPCQRGKAGMSPPLNGHHKYLYASGTSGSAKPLKCVLNKDASDPLVVSPGTNCVDGHVYPNGMAEHKAYMQQDYKLYDFRGRGLVHAIKREPMDSPPWTEGNHDLSQIHMQRNIMANCTMNAIVHKSNPYCGSPRVGFIDRATTPVLRCS</sequence>
<feature type="domain" description="PAS" evidence="7">
    <location>
        <begin position="78"/>
        <end position="141"/>
    </location>
</feature>
<dbReference type="Gene3D" id="3.30.450.20">
    <property type="entry name" value="PAS domain"/>
    <property type="match status" value="1"/>
</dbReference>
<gene>
    <name evidence="8" type="ORF">ACEWY4_006211</name>
</gene>
<dbReference type="GO" id="GO:0005634">
    <property type="term" value="C:nucleus"/>
    <property type="evidence" value="ECO:0007669"/>
    <property type="project" value="UniProtKB-SubCell"/>
</dbReference>
<evidence type="ECO:0000313" key="9">
    <source>
        <dbReference type="Proteomes" id="UP001591681"/>
    </source>
</evidence>
<comment type="subcellular location">
    <subcellularLocation>
        <location evidence="1">Nucleus</location>
    </subcellularLocation>
</comment>
<dbReference type="CDD" id="cd00130">
    <property type="entry name" value="PAS"/>
    <property type="match status" value="1"/>
</dbReference>
<dbReference type="Proteomes" id="UP001591681">
    <property type="component" value="Unassembled WGS sequence"/>
</dbReference>
<evidence type="ECO:0000259" key="7">
    <source>
        <dbReference type="PROSITE" id="PS50112"/>
    </source>
</evidence>
<dbReference type="AlphaFoldDB" id="A0ABD1KCT6"/>
<dbReference type="GO" id="GO:0003677">
    <property type="term" value="F:DNA binding"/>
    <property type="evidence" value="ECO:0007669"/>
    <property type="project" value="UniProtKB-KW"/>
</dbReference>
<evidence type="ECO:0000256" key="3">
    <source>
        <dbReference type="ARBA" id="ARBA00023125"/>
    </source>
</evidence>
<dbReference type="SUPFAM" id="SSF55785">
    <property type="entry name" value="PYP-like sensor domain (PAS domain)"/>
    <property type="match status" value="1"/>
</dbReference>
<dbReference type="Pfam" id="PF00989">
    <property type="entry name" value="PAS"/>
    <property type="match status" value="1"/>
</dbReference>
<dbReference type="EMBL" id="JBHFQA010000006">
    <property type="protein sequence ID" value="KAL2097004.1"/>
    <property type="molecule type" value="Genomic_DNA"/>
</dbReference>
<evidence type="ECO:0000256" key="2">
    <source>
        <dbReference type="ARBA" id="ARBA00023015"/>
    </source>
</evidence>
<proteinExistence type="predicted"/>
<protein>
    <recommendedName>
        <fullName evidence="7">PAS domain-containing protein</fullName>
    </recommendedName>
</protein>
<keyword evidence="5" id="KW-0539">Nucleus</keyword>
<evidence type="ECO:0000256" key="6">
    <source>
        <dbReference type="SAM" id="MobiDB-lite"/>
    </source>
</evidence>
<reference evidence="8 9" key="1">
    <citation type="submission" date="2024-09" db="EMBL/GenBank/DDBJ databases">
        <title>A chromosome-level genome assembly of Gray's grenadier anchovy, Coilia grayii.</title>
        <authorList>
            <person name="Fu Z."/>
        </authorList>
    </citation>
    <scope>NUCLEOTIDE SEQUENCE [LARGE SCALE GENOMIC DNA]</scope>
    <source>
        <strain evidence="8">G4</strain>
        <tissue evidence="8">Muscle</tissue>
    </source>
</reference>
<comment type="caution">
    <text evidence="8">The sequence shown here is derived from an EMBL/GenBank/DDBJ whole genome shotgun (WGS) entry which is preliminary data.</text>
</comment>
<keyword evidence="9" id="KW-1185">Reference proteome</keyword>
<keyword evidence="2" id="KW-0805">Transcription regulation</keyword>
<dbReference type="PANTHER" id="PTHR10649">
    <property type="entry name" value="ARYL HYDROCARBON RECEPTOR"/>
    <property type="match status" value="1"/>
</dbReference>
<keyword evidence="3" id="KW-0238">DNA-binding</keyword>
<evidence type="ECO:0000313" key="8">
    <source>
        <dbReference type="EMBL" id="KAL2097004.1"/>
    </source>
</evidence>
<dbReference type="PROSITE" id="PS50112">
    <property type="entry name" value="PAS"/>
    <property type="match status" value="1"/>
</dbReference>
<dbReference type="FunFam" id="3.30.450.20:FF:000056">
    <property type="entry name" value="aryl hydrocarbon receptor repressor"/>
    <property type="match status" value="1"/>
</dbReference>
<name>A0ABD1KCT6_9TELE</name>
<organism evidence="8 9">
    <name type="scientific">Coilia grayii</name>
    <name type="common">Gray's grenadier anchovy</name>
    <dbReference type="NCBI Taxonomy" id="363190"/>
    <lineage>
        <taxon>Eukaryota</taxon>
        <taxon>Metazoa</taxon>
        <taxon>Chordata</taxon>
        <taxon>Craniata</taxon>
        <taxon>Vertebrata</taxon>
        <taxon>Euteleostomi</taxon>
        <taxon>Actinopterygii</taxon>
        <taxon>Neopterygii</taxon>
        <taxon>Teleostei</taxon>
        <taxon>Clupei</taxon>
        <taxon>Clupeiformes</taxon>
        <taxon>Clupeoidei</taxon>
        <taxon>Engraulidae</taxon>
        <taxon>Coilinae</taxon>
        <taxon>Coilia</taxon>
    </lineage>
</organism>
<dbReference type="InterPro" id="IPR035965">
    <property type="entry name" value="PAS-like_dom_sf"/>
</dbReference>
<evidence type="ECO:0000256" key="4">
    <source>
        <dbReference type="ARBA" id="ARBA00023163"/>
    </source>
</evidence>
<evidence type="ECO:0000256" key="1">
    <source>
        <dbReference type="ARBA" id="ARBA00004123"/>
    </source>
</evidence>
<evidence type="ECO:0000256" key="5">
    <source>
        <dbReference type="ARBA" id="ARBA00023242"/>
    </source>
</evidence>
<accession>A0ABD1KCT6</accession>
<dbReference type="InterPro" id="IPR013767">
    <property type="entry name" value="PAS_fold"/>
</dbReference>
<dbReference type="InterPro" id="IPR000014">
    <property type="entry name" value="PAS"/>
</dbReference>
<keyword evidence="4" id="KW-0804">Transcription</keyword>
<dbReference type="SMART" id="SM00091">
    <property type="entry name" value="PAS"/>
    <property type="match status" value="1"/>
</dbReference>
<feature type="region of interest" description="Disordered" evidence="6">
    <location>
        <begin position="45"/>
        <end position="67"/>
    </location>
</feature>
<dbReference type="InterPro" id="IPR039091">
    <property type="entry name" value="AHR/AHRR"/>
</dbReference>
<dbReference type="PANTHER" id="PTHR10649:SF3">
    <property type="entry name" value="ARYL HYDROCARBON RECEPTOR REPRESSOR"/>
    <property type="match status" value="1"/>
</dbReference>